<name>A0A4Q8AQ22_9MICO</name>
<dbReference type="CDD" id="cd01427">
    <property type="entry name" value="HAD_like"/>
    <property type="match status" value="1"/>
</dbReference>
<dbReference type="GO" id="GO:0016787">
    <property type="term" value="F:hydrolase activity"/>
    <property type="evidence" value="ECO:0007669"/>
    <property type="project" value="UniProtKB-KW"/>
</dbReference>
<evidence type="ECO:0000313" key="2">
    <source>
        <dbReference type="Proteomes" id="UP000291483"/>
    </source>
</evidence>
<dbReference type="Pfam" id="PF12710">
    <property type="entry name" value="HAD"/>
    <property type="match status" value="1"/>
</dbReference>
<proteinExistence type="predicted"/>
<dbReference type="InterPro" id="IPR023214">
    <property type="entry name" value="HAD_sf"/>
</dbReference>
<dbReference type="RefSeq" id="WP_130506860.1">
    <property type="nucleotide sequence ID" value="NZ_SHLC01000001.1"/>
</dbReference>
<dbReference type="OrthoDB" id="9799365at2"/>
<comment type="caution">
    <text evidence="1">The sequence shown here is derived from an EMBL/GenBank/DDBJ whole genome shotgun (WGS) entry which is preliminary data.</text>
</comment>
<keyword evidence="1" id="KW-0378">Hydrolase</keyword>
<dbReference type="Gene3D" id="3.40.50.1000">
    <property type="entry name" value="HAD superfamily/HAD-like"/>
    <property type="match status" value="1"/>
</dbReference>
<reference evidence="1 2" key="1">
    <citation type="submission" date="2019-02" db="EMBL/GenBank/DDBJ databases">
        <title>Sequencing the genomes of 1000 actinobacteria strains.</title>
        <authorList>
            <person name="Klenk H.-P."/>
        </authorList>
    </citation>
    <scope>NUCLEOTIDE SEQUENCE [LARGE SCALE GENOMIC DNA]</scope>
    <source>
        <strain evidence="1 2">DSM 18319</strain>
    </source>
</reference>
<protein>
    <submittedName>
        <fullName evidence="1">Haloacid dehalogenase-like hydrolase</fullName>
    </submittedName>
</protein>
<evidence type="ECO:0000313" key="1">
    <source>
        <dbReference type="EMBL" id="RZU66698.1"/>
    </source>
</evidence>
<dbReference type="Proteomes" id="UP000291483">
    <property type="component" value="Unassembled WGS sequence"/>
</dbReference>
<accession>A0A4Q8AQ22</accession>
<dbReference type="EMBL" id="SHLC01000001">
    <property type="protein sequence ID" value="RZU66698.1"/>
    <property type="molecule type" value="Genomic_DNA"/>
</dbReference>
<organism evidence="1 2">
    <name type="scientific">Microterricola gilva</name>
    <dbReference type="NCBI Taxonomy" id="393267"/>
    <lineage>
        <taxon>Bacteria</taxon>
        <taxon>Bacillati</taxon>
        <taxon>Actinomycetota</taxon>
        <taxon>Actinomycetes</taxon>
        <taxon>Micrococcales</taxon>
        <taxon>Microbacteriaceae</taxon>
        <taxon>Microterricola</taxon>
    </lineage>
</organism>
<gene>
    <name evidence="1" type="ORF">EV379_3064</name>
</gene>
<dbReference type="AlphaFoldDB" id="A0A4Q8AQ22"/>
<keyword evidence="2" id="KW-1185">Reference proteome</keyword>
<dbReference type="SUPFAM" id="SSF56784">
    <property type="entry name" value="HAD-like"/>
    <property type="match status" value="1"/>
</dbReference>
<dbReference type="InterPro" id="IPR036412">
    <property type="entry name" value="HAD-like_sf"/>
</dbReference>
<sequence length="315" mass="34226">MGISLTSWADTPTRRRIIDFVERVSGDGPGAVPAAERVAVFDNDGTLWTEKPMPTQLHYIVQQWAAAAAAEPALADRQPYAAAVNGDFAWLGSAVDKHYAGDDSDLKLMIGAILGSTAGMNVLDYEKSVAEFYRSAKHMTLGTPYRDAVFQPMVELLRYLEAHGFSCYIVSGGDRDFMRPITSEYYGIPPERVIGSAVGLSYDADSSEVRYASTFDFMDDGPVKPVRIWTRIGRRPILAAGNSNGDIEMLRYTQGSQESLALLIHHDDTSGRGDAPYDSGAELALAAAAEHDFTIVSVRDDWSSVFVPQGAADTA</sequence>